<reference evidence="2" key="2">
    <citation type="submission" date="2015-01" db="EMBL/GenBank/DDBJ databases">
        <title>Evolutionary Origins and Diversification of the Mycorrhizal Mutualists.</title>
        <authorList>
            <consortium name="DOE Joint Genome Institute"/>
            <consortium name="Mycorrhizal Genomics Consortium"/>
            <person name="Kohler A."/>
            <person name="Kuo A."/>
            <person name="Nagy L.G."/>
            <person name="Floudas D."/>
            <person name="Copeland A."/>
            <person name="Barry K.W."/>
            <person name="Cichocki N."/>
            <person name="Veneault-Fourrey C."/>
            <person name="LaButti K."/>
            <person name="Lindquist E.A."/>
            <person name="Lipzen A."/>
            <person name="Lundell T."/>
            <person name="Morin E."/>
            <person name="Murat C."/>
            <person name="Riley R."/>
            <person name="Ohm R."/>
            <person name="Sun H."/>
            <person name="Tunlid A."/>
            <person name="Henrissat B."/>
            <person name="Grigoriev I.V."/>
            <person name="Hibbett D.S."/>
            <person name="Martin F."/>
        </authorList>
    </citation>
    <scope>NUCLEOTIDE SEQUENCE [LARGE SCALE GENOMIC DNA]</scope>
    <source>
        <strain evidence="2">Foug A</strain>
    </source>
</reference>
<dbReference type="HOGENOM" id="CLU_159494_0_0_1"/>
<evidence type="ECO:0000313" key="1">
    <source>
        <dbReference type="EMBL" id="KIM51936.1"/>
    </source>
</evidence>
<dbReference type="AlphaFoldDB" id="A0A0C3D762"/>
<keyword evidence="2" id="KW-1185">Reference proteome</keyword>
<gene>
    <name evidence="1" type="ORF">SCLCIDRAFT_33033</name>
</gene>
<dbReference type="EMBL" id="KN822232">
    <property type="protein sequence ID" value="KIM51936.1"/>
    <property type="molecule type" value="Genomic_DNA"/>
</dbReference>
<organism evidence="1 2">
    <name type="scientific">Scleroderma citrinum Foug A</name>
    <dbReference type="NCBI Taxonomy" id="1036808"/>
    <lineage>
        <taxon>Eukaryota</taxon>
        <taxon>Fungi</taxon>
        <taxon>Dikarya</taxon>
        <taxon>Basidiomycota</taxon>
        <taxon>Agaricomycotina</taxon>
        <taxon>Agaricomycetes</taxon>
        <taxon>Agaricomycetidae</taxon>
        <taxon>Boletales</taxon>
        <taxon>Sclerodermatineae</taxon>
        <taxon>Sclerodermataceae</taxon>
        <taxon>Scleroderma</taxon>
    </lineage>
</organism>
<sequence length="135" mass="15219">MAGIRQRGWWDVIWDRGDERKLEVEVVEDPVVDGSKVLEFELGVPSMEPFKERDFIVVEERPFKNVGNPLMLLCVRWRVVDVAGNVPPRCSTRLSVGPVLCRTCDTRHPGMICGVTMASGWRLLVYLSTDGGTTE</sequence>
<evidence type="ECO:0000313" key="2">
    <source>
        <dbReference type="Proteomes" id="UP000053989"/>
    </source>
</evidence>
<protein>
    <submittedName>
        <fullName evidence="1">Uncharacterized protein</fullName>
    </submittedName>
</protein>
<name>A0A0C3D762_9AGAM</name>
<dbReference type="Proteomes" id="UP000053989">
    <property type="component" value="Unassembled WGS sequence"/>
</dbReference>
<dbReference type="InParanoid" id="A0A0C3D762"/>
<accession>A0A0C3D762</accession>
<proteinExistence type="predicted"/>
<reference evidence="1 2" key="1">
    <citation type="submission" date="2014-04" db="EMBL/GenBank/DDBJ databases">
        <authorList>
            <consortium name="DOE Joint Genome Institute"/>
            <person name="Kuo A."/>
            <person name="Kohler A."/>
            <person name="Nagy L.G."/>
            <person name="Floudas D."/>
            <person name="Copeland A."/>
            <person name="Barry K.W."/>
            <person name="Cichocki N."/>
            <person name="Veneault-Fourrey C."/>
            <person name="LaButti K."/>
            <person name="Lindquist E.A."/>
            <person name="Lipzen A."/>
            <person name="Lundell T."/>
            <person name="Morin E."/>
            <person name="Murat C."/>
            <person name="Sun H."/>
            <person name="Tunlid A."/>
            <person name="Henrissat B."/>
            <person name="Grigoriev I.V."/>
            <person name="Hibbett D.S."/>
            <person name="Martin F."/>
            <person name="Nordberg H.P."/>
            <person name="Cantor M.N."/>
            <person name="Hua S.X."/>
        </authorList>
    </citation>
    <scope>NUCLEOTIDE SEQUENCE [LARGE SCALE GENOMIC DNA]</scope>
    <source>
        <strain evidence="1 2">Foug A</strain>
    </source>
</reference>